<dbReference type="InterPro" id="IPR025997">
    <property type="entry name" value="SBP_2_dom"/>
</dbReference>
<dbReference type="InterPro" id="IPR028082">
    <property type="entry name" value="Peripla_BP_I"/>
</dbReference>
<evidence type="ECO:0000256" key="4">
    <source>
        <dbReference type="SAM" id="SignalP"/>
    </source>
</evidence>
<protein>
    <submittedName>
        <fullName evidence="6">D-ribose-binding periplasmic protein</fullName>
    </submittedName>
</protein>
<accession>A0A447ILP0</accession>
<dbReference type="PANTHER" id="PTHR46847:SF1">
    <property type="entry name" value="D-ALLOSE-BINDING PERIPLASMIC PROTEIN-RELATED"/>
    <property type="match status" value="1"/>
</dbReference>
<dbReference type="AlphaFoldDB" id="A0A447ILP0"/>
<evidence type="ECO:0000259" key="5">
    <source>
        <dbReference type="Pfam" id="PF13407"/>
    </source>
</evidence>
<keyword evidence="7" id="KW-1185">Reference proteome</keyword>
<evidence type="ECO:0000256" key="1">
    <source>
        <dbReference type="ARBA" id="ARBA00004196"/>
    </source>
</evidence>
<comment type="similarity">
    <text evidence="2">Belongs to the bacterial solute-binding protein 2 family.</text>
</comment>
<keyword evidence="3 4" id="KW-0732">Signal</keyword>
<dbReference type="GO" id="GO:0030313">
    <property type="term" value="C:cell envelope"/>
    <property type="evidence" value="ECO:0007669"/>
    <property type="project" value="UniProtKB-SubCell"/>
</dbReference>
<comment type="subcellular location">
    <subcellularLocation>
        <location evidence="1">Cell envelope</location>
    </subcellularLocation>
</comment>
<dbReference type="SUPFAM" id="SSF53822">
    <property type="entry name" value="Periplasmic binding protein-like I"/>
    <property type="match status" value="1"/>
</dbReference>
<evidence type="ECO:0000313" key="6">
    <source>
        <dbReference type="EMBL" id="VDS08448.1"/>
    </source>
</evidence>
<gene>
    <name evidence="6" type="primary">rbsB_2</name>
    <name evidence="6" type="ORF">PARHAE_01632</name>
</gene>
<dbReference type="OrthoDB" id="9804917at2"/>
<dbReference type="Pfam" id="PF13407">
    <property type="entry name" value="Peripla_BP_4"/>
    <property type="match status" value="1"/>
</dbReference>
<sequence length="326" mass="34259">MTNFPISRRMASRLMGTACALALLPITAAAQDKPVIGVSVADQRSLFYIAAVDGMRAAAEKAGYELNVQSASNNSRQQIDQINNLLVQQIGALIFISQGSTAAAAGVRAANDAGVPVVAVDQRPESGDGQLDTFIATDSVGAARELCTWLFDQIGNEGKIAVLQGVLGSTAEQQRSQGCNEAIEATPGIEVVATQAANWDENEAYRATQNILTSQPDIKAIFAQSDAMSLGAAKAARQAGRDDLISVGIDGFPTQLAAIREGLTQATMAQIPYRMGEMAVADAIRIMTGEGGDIPAEQYQDAVLITSENVGEFKPSDFYGPAADKM</sequence>
<dbReference type="PANTHER" id="PTHR46847">
    <property type="entry name" value="D-ALLOSE-BINDING PERIPLASMIC PROTEIN-RELATED"/>
    <property type="match status" value="1"/>
</dbReference>
<dbReference type="GO" id="GO:0030246">
    <property type="term" value="F:carbohydrate binding"/>
    <property type="evidence" value="ECO:0007669"/>
    <property type="project" value="UniProtKB-ARBA"/>
</dbReference>
<proteinExistence type="inferred from homology"/>
<reference evidence="6 7" key="1">
    <citation type="submission" date="2018-12" db="EMBL/GenBank/DDBJ databases">
        <authorList>
            <person name="Criscuolo A."/>
        </authorList>
    </citation>
    <scope>NUCLEOTIDE SEQUENCE [LARGE SCALE GENOMIC DNA]</scope>
    <source>
        <strain evidence="6">ACIP1116241</strain>
    </source>
</reference>
<feature type="domain" description="Periplasmic binding protein" evidence="5">
    <location>
        <begin position="36"/>
        <end position="290"/>
    </location>
</feature>
<dbReference type="EMBL" id="UZWE01000028">
    <property type="protein sequence ID" value="VDS08448.1"/>
    <property type="molecule type" value="Genomic_DNA"/>
</dbReference>
<dbReference type="Proteomes" id="UP000270743">
    <property type="component" value="Unassembled WGS sequence"/>
</dbReference>
<dbReference type="RefSeq" id="WP_126154125.1">
    <property type="nucleotide sequence ID" value="NZ_UZWE01000028.1"/>
</dbReference>
<name>A0A447ILP0_9RHOB</name>
<feature type="signal peptide" evidence="4">
    <location>
        <begin position="1"/>
        <end position="30"/>
    </location>
</feature>
<evidence type="ECO:0000256" key="2">
    <source>
        <dbReference type="ARBA" id="ARBA00007639"/>
    </source>
</evidence>
<evidence type="ECO:0000256" key="3">
    <source>
        <dbReference type="ARBA" id="ARBA00022729"/>
    </source>
</evidence>
<organism evidence="6 7">
    <name type="scientific">Paracoccus haematequi</name>
    <dbReference type="NCBI Taxonomy" id="2491866"/>
    <lineage>
        <taxon>Bacteria</taxon>
        <taxon>Pseudomonadati</taxon>
        <taxon>Pseudomonadota</taxon>
        <taxon>Alphaproteobacteria</taxon>
        <taxon>Rhodobacterales</taxon>
        <taxon>Paracoccaceae</taxon>
        <taxon>Paracoccus</taxon>
    </lineage>
</organism>
<dbReference type="Gene3D" id="3.40.50.2300">
    <property type="match status" value="2"/>
</dbReference>
<evidence type="ECO:0000313" key="7">
    <source>
        <dbReference type="Proteomes" id="UP000270743"/>
    </source>
</evidence>
<feature type="chain" id="PRO_5019193232" evidence="4">
    <location>
        <begin position="31"/>
        <end position="326"/>
    </location>
</feature>